<dbReference type="AlphaFoldDB" id="A0A7Y6I402"/>
<dbReference type="Gene3D" id="3.40.50.1820">
    <property type="entry name" value="alpha/beta hydrolase"/>
    <property type="match status" value="1"/>
</dbReference>
<keyword evidence="3" id="KW-1185">Reference proteome</keyword>
<dbReference type="EMBL" id="JABWGN010000002">
    <property type="protein sequence ID" value="NUW31094.1"/>
    <property type="molecule type" value="Genomic_DNA"/>
</dbReference>
<evidence type="ECO:0000256" key="1">
    <source>
        <dbReference type="SAM" id="SignalP"/>
    </source>
</evidence>
<feature type="signal peptide" evidence="1">
    <location>
        <begin position="1"/>
        <end position="19"/>
    </location>
</feature>
<dbReference type="GO" id="GO:0016042">
    <property type="term" value="P:lipid catabolic process"/>
    <property type="evidence" value="ECO:0007669"/>
    <property type="project" value="InterPro"/>
</dbReference>
<organism evidence="2 3">
    <name type="scientific">Nonomuraea montanisoli</name>
    <dbReference type="NCBI Taxonomy" id="2741721"/>
    <lineage>
        <taxon>Bacteria</taxon>
        <taxon>Bacillati</taxon>
        <taxon>Actinomycetota</taxon>
        <taxon>Actinomycetes</taxon>
        <taxon>Streptosporangiales</taxon>
        <taxon>Streptosporangiaceae</taxon>
        <taxon>Nonomuraea</taxon>
    </lineage>
</organism>
<dbReference type="GO" id="GO:0016787">
    <property type="term" value="F:hydrolase activity"/>
    <property type="evidence" value="ECO:0007669"/>
    <property type="project" value="InterPro"/>
</dbReference>
<feature type="chain" id="PRO_5039534019" description="Alpha/beta hydrolase" evidence="1">
    <location>
        <begin position="20"/>
        <end position="313"/>
    </location>
</feature>
<dbReference type="Pfam" id="PF01674">
    <property type="entry name" value="Lipase_2"/>
    <property type="match status" value="1"/>
</dbReference>
<dbReference type="InterPro" id="IPR002918">
    <property type="entry name" value="Lipase_EstA/Esterase_EstB"/>
</dbReference>
<evidence type="ECO:0000313" key="2">
    <source>
        <dbReference type="EMBL" id="NUW31094.1"/>
    </source>
</evidence>
<proteinExistence type="predicted"/>
<accession>A0A7Y6I402</accession>
<dbReference type="RefSeq" id="WP_175588503.1">
    <property type="nucleotide sequence ID" value="NZ_JABWGN010000002.1"/>
</dbReference>
<evidence type="ECO:0008006" key="4">
    <source>
        <dbReference type="Google" id="ProtNLM"/>
    </source>
</evidence>
<dbReference type="Proteomes" id="UP000586042">
    <property type="component" value="Unassembled WGS sequence"/>
</dbReference>
<reference evidence="2 3" key="1">
    <citation type="submission" date="2020-06" db="EMBL/GenBank/DDBJ databases">
        <title>Nonomuraea sp. SMC257, a novel actinomycete isolated from soil.</title>
        <authorList>
            <person name="Chanama M."/>
        </authorList>
    </citation>
    <scope>NUCLEOTIDE SEQUENCE [LARGE SCALE GENOMIC DNA]</scope>
    <source>
        <strain evidence="2 3">SMC257</strain>
    </source>
</reference>
<dbReference type="SUPFAM" id="SSF53474">
    <property type="entry name" value="alpha/beta-Hydrolases"/>
    <property type="match status" value="1"/>
</dbReference>
<gene>
    <name evidence="2" type="ORF">HTZ77_06620</name>
</gene>
<sequence>MHRLLRCGLAAVMSSVVAAAVLAGGATPASAEPSRGDGQRVTLLVHGFDREADTNCASSWQNARDLLLANGWTDVYTFGYYNKSTNCDIKFNGTTDTRIQEIGRQLAWTVYSSYSSKGVPVDVMAHSMGGLIAKAAIEGVNRYGVASEAPDLTAVSMDAQDVGATAWPSGWPPYLYIEDIVTLATPHKGINTAVVDVCALTHEQCSDMRDGSGFLKWLGGQPPSQMGTDYTFLASSYDDTVARASATNGYSAHHWTIYNKNSTGGTLNHTTMRTTATGQWQAQWGGSKTTAGTGTYPPPLVQAMNALYSHEAS</sequence>
<dbReference type="InterPro" id="IPR029058">
    <property type="entry name" value="AB_hydrolase_fold"/>
</dbReference>
<keyword evidence="1" id="KW-0732">Signal</keyword>
<protein>
    <recommendedName>
        <fullName evidence="4">Alpha/beta hydrolase</fullName>
    </recommendedName>
</protein>
<name>A0A7Y6I402_9ACTN</name>
<comment type="caution">
    <text evidence="2">The sequence shown here is derived from an EMBL/GenBank/DDBJ whole genome shotgun (WGS) entry which is preliminary data.</text>
</comment>
<evidence type="ECO:0000313" key="3">
    <source>
        <dbReference type="Proteomes" id="UP000586042"/>
    </source>
</evidence>